<evidence type="ECO:0000313" key="2">
    <source>
        <dbReference type="EMBL" id="GGK87513.1"/>
    </source>
</evidence>
<evidence type="ECO:0000256" key="1">
    <source>
        <dbReference type="SAM" id="MobiDB-lite"/>
    </source>
</evidence>
<feature type="region of interest" description="Disordered" evidence="1">
    <location>
        <begin position="421"/>
        <end position="442"/>
    </location>
</feature>
<reference evidence="2" key="2">
    <citation type="submission" date="2022-09" db="EMBL/GenBank/DDBJ databases">
        <authorList>
            <person name="Sun Q."/>
            <person name="Ohkuma M."/>
        </authorList>
    </citation>
    <scope>NUCLEOTIDE SEQUENCE</scope>
    <source>
        <strain evidence="2">JCM 3093</strain>
    </source>
</reference>
<organism evidence="2 3">
    <name type="scientific">Planomonospora parontospora</name>
    <dbReference type="NCBI Taxonomy" id="58119"/>
    <lineage>
        <taxon>Bacteria</taxon>
        <taxon>Bacillati</taxon>
        <taxon>Actinomycetota</taxon>
        <taxon>Actinomycetes</taxon>
        <taxon>Streptosporangiales</taxon>
        <taxon>Streptosporangiaceae</taxon>
        <taxon>Planomonospora</taxon>
    </lineage>
</organism>
<gene>
    <name evidence="2" type="ORF">GCM10010126_53610</name>
</gene>
<proteinExistence type="predicted"/>
<sequence>MRLFTRPLSGTALAELAAGGGGAAAVRELAAAQRLKNLLLLRGVVEEAAAARHPHAELAAEAYGLLSDMENRAADRVGRVLLHPAAGAWAWRTYRSLSRRTGEEDPGRLGALALSAAIGSQTACELRLPVAGRDVMLPSLGLLTLPAGLGEVADVAVRPDGTGTGGTGDGDGAELRFGRFTVRADPLRDGPGWQALHRLAVRPGLSLVVDDLDPYRWAVADVVEPRLSAERRRWWQSCLRDAWRILTAHHGTVAEEVAAATRVLTPIQAPASGQNSATSRETFGTMALSEPRHGLGFAETFAHEVQHAKLTALTDMVDLTLPDDGQRHYAPWRPDPRPVYGLLQGAYAYLGVAGFWQRQRRFESGEAGFRAQVEFARWREGAHLVTGTLQASGCLTEQGQEFVAVMRGTLERLLAQPVDPAAAAQAHREADRHREEWTRRNT</sequence>
<dbReference type="InterPro" id="IPR026337">
    <property type="entry name" value="AKG_HExxH"/>
</dbReference>
<protein>
    <submittedName>
        <fullName evidence="2">HEXXH motif domain-containing protein</fullName>
    </submittedName>
</protein>
<dbReference type="EMBL" id="BMQD01000019">
    <property type="protein sequence ID" value="GGK87513.1"/>
    <property type="molecule type" value="Genomic_DNA"/>
</dbReference>
<reference evidence="2" key="1">
    <citation type="journal article" date="2014" name="Int. J. Syst. Evol. Microbiol.">
        <title>Complete genome sequence of Corynebacterium casei LMG S-19264T (=DSM 44701T), isolated from a smear-ripened cheese.</title>
        <authorList>
            <consortium name="US DOE Joint Genome Institute (JGI-PGF)"/>
            <person name="Walter F."/>
            <person name="Albersmeier A."/>
            <person name="Kalinowski J."/>
            <person name="Ruckert C."/>
        </authorList>
    </citation>
    <scope>NUCLEOTIDE SEQUENCE</scope>
    <source>
        <strain evidence="2">JCM 3093</strain>
    </source>
</reference>
<dbReference type="Proteomes" id="UP000627984">
    <property type="component" value="Unassembled WGS sequence"/>
</dbReference>
<dbReference type="AlphaFoldDB" id="A0AA37F770"/>
<dbReference type="NCBIfam" id="TIGR04267">
    <property type="entry name" value="mod_HExxH"/>
    <property type="match status" value="1"/>
</dbReference>
<evidence type="ECO:0000313" key="3">
    <source>
        <dbReference type="Proteomes" id="UP000627984"/>
    </source>
</evidence>
<comment type="caution">
    <text evidence="2">The sequence shown here is derived from an EMBL/GenBank/DDBJ whole genome shotgun (WGS) entry which is preliminary data.</text>
</comment>
<name>A0AA37F770_9ACTN</name>
<feature type="compositionally biased region" description="Basic and acidic residues" evidence="1">
    <location>
        <begin position="426"/>
        <end position="442"/>
    </location>
</feature>
<dbReference type="RefSeq" id="WP_191897202.1">
    <property type="nucleotide sequence ID" value="NZ_BMQD01000019.1"/>
</dbReference>
<accession>A0AA37F770</accession>